<keyword evidence="3" id="KW-1185">Reference proteome</keyword>
<keyword evidence="1" id="KW-1133">Transmembrane helix</keyword>
<keyword evidence="1" id="KW-0472">Membrane</keyword>
<reference evidence="2" key="1">
    <citation type="journal article" date="2023" name="G3 (Bethesda)">
        <title>A reference genome for the long-term kleptoplast-retaining sea slug Elysia crispata morphotype clarki.</title>
        <authorList>
            <person name="Eastman K.E."/>
            <person name="Pendleton A.L."/>
            <person name="Shaikh M.A."/>
            <person name="Suttiyut T."/>
            <person name="Ogas R."/>
            <person name="Tomko P."/>
            <person name="Gavelis G."/>
            <person name="Widhalm J.R."/>
            <person name="Wisecaver J.H."/>
        </authorList>
    </citation>
    <scope>NUCLEOTIDE SEQUENCE</scope>
    <source>
        <strain evidence="2">ECLA1</strain>
    </source>
</reference>
<organism evidence="2 3">
    <name type="scientific">Elysia crispata</name>
    <name type="common">lettuce slug</name>
    <dbReference type="NCBI Taxonomy" id="231223"/>
    <lineage>
        <taxon>Eukaryota</taxon>
        <taxon>Metazoa</taxon>
        <taxon>Spiralia</taxon>
        <taxon>Lophotrochozoa</taxon>
        <taxon>Mollusca</taxon>
        <taxon>Gastropoda</taxon>
        <taxon>Heterobranchia</taxon>
        <taxon>Euthyneura</taxon>
        <taxon>Panpulmonata</taxon>
        <taxon>Sacoglossa</taxon>
        <taxon>Placobranchoidea</taxon>
        <taxon>Plakobranchidae</taxon>
        <taxon>Elysia</taxon>
    </lineage>
</organism>
<sequence length="121" mass="13670">MSKRIHKREASNVLFERSLFVGIARKTRYTDPNYAQLKITLDKMFLCTRTGAGWYSCAAGLILLTLAYIPPGTSDITNLPRLVFNENPTLNLVFSNQALERRAVSSTQARTRNKGFITFIP</sequence>
<gene>
    <name evidence="2" type="ORF">RRG08_065531</name>
</gene>
<feature type="transmembrane region" description="Helical" evidence="1">
    <location>
        <begin position="52"/>
        <end position="69"/>
    </location>
</feature>
<protein>
    <submittedName>
        <fullName evidence="2">Uncharacterized protein</fullName>
    </submittedName>
</protein>
<evidence type="ECO:0000313" key="3">
    <source>
        <dbReference type="Proteomes" id="UP001283361"/>
    </source>
</evidence>
<name>A0AAE1B847_9GAST</name>
<keyword evidence="1" id="KW-0812">Transmembrane</keyword>
<proteinExistence type="predicted"/>
<comment type="caution">
    <text evidence="2">The sequence shown here is derived from an EMBL/GenBank/DDBJ whole genome shotgun (WGS) entry which is preliminary data.</text>
</comment>
<dbReference type="Proteomes" id="UP001283361">
    <property type="component" value="Unassembled WGS sequence"/>
</dbReference>
<evidence type="ECO:0000313" key="2">
    <source>
        <dbReference type="EMBL" id="KAK3800621.1"/>
    </source>
</evidence>
<dbReference type="EMBL" id="JAWDGP010000423">
    <property type="protein sequence ID" value="KAK3800621.1"/>
    <property type="molecule type" value="Genomic_DNA"/>
</dbReference>
<evidence type="ECO:0000256" key="1">
    <source>
        <dbReference type="SAM" id="Phobius"/>
    </source>
</evidence>
<accession>A0AAE1B847</accession>
<dbReference type="AlphaFoldDB" id="A0AAE1B847"/>